<keyword evidence="3 6" id="KW-0349">Heme</keyword>
<evidence type="ECO:0000256" key="4">
    <source>
        <dbReference type="ARBA" id="ARBA00022723"/>
    </source>
</evidence>
<evidence type="ECO:0000256" key="6">
    <source>
        <dbReference type="PIRSR" id="PIRSR602401-1"/>
    </source>
</evidence>
<dbReference type="SUPFAM" id="SSF48264">
    <property type="entry name" value="Cytochrome P450"/>
    <property type="match status" value="1"/>
</dbReference>
<evidence type="ECO:0000256" key="1">
    <source>
        <dbReference type="ARBA" id="ARBA00001971"/>
    </source>
</evidence>
<dbReference type="PRINTS" id="PR00385">
    <property type="entry name" value="P450"/>
</dbReference>
<dbReference type="CDD" id="cd11062">
    <property type="entry name" value="CYP58-like"/>
    <property type="match status" value="1"/>
</dbReference>
<dbReference type="PANTHER" id="PTHR24305">
    <property type="entry name" value="CYTOCHROME P450"/>
    <property type="match status" value="1"/>
</dbReference>
<sequence length="507" mass="57882">MSLTSFYAPNPWLLLTASVCVAFPWVMKSIYNLYFHPLRNVPGPRLAALTNFYAFYWNWIREGGYSKQFSQLHQHYNSPVIRIGPNSVHTNQIELYDVIFKGGSAWLKDWQFYQHFNGVDAMIGSKHFRTYRDHLAPLYAQRTVDGLAPKVRENLELCAARISNAARTGKTVNLAKLLRLFSTSVILYNIFSVDISLYEDDGFHPFLEAFEYIMAQSWLFVTYPMMSAWLSFIPGTIFSRLDSSWKTFMKYCTVWNDEDVRLQLESDEQSIRNSHSKSYFAMKREGNEEKNNIIPNPVDDVFNFISGGSDTTAYTIAAAFFYILSSPPVCAKLVQELDDNRSIIRDDLNYNKIKGLPYLNAVIKETLRIAVPLPGCLPRVVPKGGIAVGSFHLPAGTSLSLTHQVISFNEEIFPSSQSFLPQRWLGPDAVGLDKWNVAFSRGPRQCIGTTLAYLEVRCALAYFFSRFQMTLTGSCGDRLRWVDRFVAANVDEVEVRIVADRWTEVTY</sequence>
<dbReference type="InterPro" id="IPR002401">
    <property type="entry name" value="Cyt_P450_E_grp-I"/>
</dbReference>
<name>A0A2H4P5A3_9HYPO</name>
<evidence type="ECO:0000313" key="9">
    <source>
        <dbReference type="EMBL" id="ATW01302.1"/>
    </source>
</evidence>
<dbReference type="InterPro" id="IPR017972">
    <property type="entry name" value="Cyt_P450_CS"/>
</dbReference>
<keyword evidence="8" id="KW-0812">Transmembrane</keyword>
<comment type="cofactor">
    <cofactor evidence="1 6">
        <name>heme</name>
        <dbReference type="ChEBI" id="CHEBI:30413"/>
    </cofactor>
</comment>
<keyword evidence="7" id="KW-0560">Oxidoreductase</keyword>
<keyword evidence="8" id="KW-1133">Transmembrane helix</keyword>
<dbReference type="EMBL" id="KY906251">
    <property type="protein sequence ID" value="ATW01302.1"/>
    <property type="molecule type" value="Genomic_DNA"/>
</dbReference>
<accession>A0A2H4P5A3</accession>
<dbReference type="PANTHER" id="PTHR24305:SF210">
    <property type="entry name" value="CYTOCHROME P450 MONOOXYGENASE ASQL-RELATED"/>
    <property type="match status" value="1"/>
</dbReference>
<dbReference type="PROSITE" id="PS00086">
    <property type="entry name" value="CYTOCHROME_P450"/>
    <property type="match status" value="1"/>
</dbReference>
<reference evidence="9" key="1">
    <citation type="submission" date="2017-04" db="EMBL/GenBank/DDBJ databases">
        <title>Claviceps gigantea ergot alkaloid gene cluster.</title>
        <authorList>
            <person name="Panaccione D.G."/>
            <person name="Bragg P.E."/>
        </authorList>
    </citation>
    <scope>NUCLEOTIDE SEQUENCE</scope>
    <source>
        <strain evidence="9">SP1</strain>
    </source>
</reference>
<keyword evidence="5 6" id="KW-0408">Iron</keyword>
<proteinExistence type="inferred from homology"/>
<feature type="transmembrane region" description="Helical" evidence="8">
    <location>
        <begin position="177"/>
        <end position="198"/>
    </location>
</feature>
<dbReference type="AlphaFoldDB" id="A0A2H4P5A3"/>
<evidence type="ECO:0000256" key="5">
    <source>
        <dbReference type="ARBA" id="ARBA00023004"/>
    </source>
</evidence>
<feature type="binding site" description="axial binding residue" evidence="6">
    <location>
        <position position="446"/>
    </location>
    <ligand>
        <name>heme</name>
        <dbReference type="ChEBI" id="CHEBI:30413"/>
    </ligand>
    <ligandPart>
        <name>Fe</name>
        <dbReference type="ChEBI" id="CHEBI:18248"/>
    </ligandPart>
</feature>
<dbReference type="Gene3D" id="1.10.630.10">
    <property type="entry name" value="Cytochrome P450"/>
    <property type="match status" value="1"/>
</dbReference>
<keyword evidence="8" id="KW-0472">Membrane</keyword>
<evidence type="ECO:0000256" key="7">
    <source>
        <dbReference type="RuleBase" id="RU000461"/>
    </source>
</evidence>
<evidence type="ECO:0000256" key="3">
    <source>
        <dbReference type="ARBA" id="ARBA00022617"/>
    </source>
</evidence>
<keyword evidence="4 6" id="KW-0479">Metal-binding</keyword>
<dbReference type="GO" id="GO:0005506">
    <property type="term" value="F:iron ion binding"/>
    <property type="evidence" value="ECO:0007669"/>
    <property type="project" value="InterPro"/>
</dbReference>
<keyword evidence="7" id="KW-0503">Monooxygenase</keyword>
<feature type="transmembrane region" description="Helical" evidence="8">
    <location>
        <begin position="218"/>
        <end position="241"/>
    </location>
</feature>
<organism evidence="9">
    <name type="scientific">Claviceps gigantea</name>
    <dbReference type="NCBI Taxonomy" id="89175"/>
    <lineage>
        <taxon>Eukaryota</taxon>
        <taxon>Fungi</taxon>
        <taxon>Dikarya</taxon>
        <taxon>Ascomycota</taxon>
        <taxon>Pezizomycotina</taxon>
        <taxon>Sordariomycetes</taxon>
        <taxon>Hypocreomycetidae</taxon>
        <taxon>Hypocreales</taxon>
        <taxon>Clavicipitaceae</taxon>
        <taxon>Claviceps</taxon>
    </lineage>
</organism>
<dbReference type="PRINTS" id="PR00463">
    <property type="entry name" value="EP450I"/>
</dbReference>
<dbReference type="GO" id="GO:0016705">
    <property type="term" value="F:oxidoreductase activity, acting on paired donors, with incorporation or reduction of molecular oxygen"/>
    <property type="evidence" value="ECO:0007669"/>
    <property type="project" value="InterPro"/>
</dbReference>
<evidence type="ECO:0000256" key="8">
    <source>
        <dbReference type="SAM" id="Phobius"/>
    </source>
</evidence>
<protein>
    <submittedName>
        <fullName evidence="9">CloA</fullName>
    </submittedName>
</protein>
<dbReference type="InterPro" id="IPR001128">
    <property type="entry name" value="Cyt_P450"/>
</dbReference>
<dbReference type="GO" id="GO:0004497">
    <property type="term" value="F:monooxygenase activity"/>
    <property type="evidence" value="ECO:0007669"/>
    <property type="project" value="UniProtKB-KW"/>
</dbReference>
<dbReference type="Pfam" id="PF00067">
    <property type="entry name" value="p450"/>
    <property type="match status" value="1"/>
</dbReference>
<evidence type="ECO:0000256" key="2">
    <source>
        <dbReference type="ARBA" id="ARBA00010617"/>
    </source>
</evidence>
<dbReference type="InterPro" id="IPR050121">
    <property type="entry name" value="Cytochrome_P450_monoxygenase"/>
</dbReference>
<feature type="transmembrane region" description="Helical" evidence="8">
    <location>
        <begin position="12"/>
        <end position="35"/>
    </location>
</feature>
<dbReference type="GO" id="GO:0020037">
    <property type="term" value="F:heme binding"/>
    <property type="evidence" value="ECO:0007669"/>
    <property type="project" value="InterPro"/>
</dbReference>
<dbReference type="InterPro" id="IPR036396">
    <property type="entry name" value="Cyt_P450_sf"/>
</dbReference>
<comment type="similarity">
    <text evidence="2 7">Belongs to the cytochrome P450 family.</text>
</comment>